<dbReference type="Proteomes" id="UP000472580">
    <property type="component" value="Unassembled WGS sequence"/>
</dbReference>
<keyword evidence="2" id="KW-1185">Reference proteome</keyword>
<organism evidence="1 2">
    <name type="scientific">Parasutterella muris</name>
    <dbReference type="NCBI Taxonomy" id="2565572"/>
    <lineage>
        <taxon>Bacteria</taxon>
        <taxon>Pseudomonadati</taxon>
        <taxon>Pseudomonadota</taxon>
        <taxon>Betaproteobacteria</taxon>
        <taxon>Burkholderiales</taxon>
        <taxon>Sutterellaceae</taxon>
        <taxon>Parasutterella</taxon>
    </lineage>
</organism>
<proteinExistence type="predicted"/>
<reference evidence="1 2" key="1">
    <citation type="submission" date="2019-12" db="EMBL/GenBank/DDBJ databases">
        <title>Microbes associate with the intestines of laboratory mice.</title>
        <authorList>
            <person name="Navarre W."/>
            <person name="Wong E."/>
        </authorList>
    </citation>
    <scope>NUCLEOTIDE SEQUENCE [LARGE SCALE GENOMIC DNA]</scope>
    <source>
        <strain evidence="1 2">NM82_D38</strain>
    </source>
</reference>
<evidence type="ECO:0000313" key="1">
    <source>
        <dbReference type="EMBL" id="MVX57590.1"/>
    </source>
</evidence>
<accession>A0A6L6YIR5</accession>
<dbReference type="AlphaFoldDB" id="A0A6L6YIR5"/>
<protein>
    <submittedName>
        <fullName evidence="1">Uncharacterized protein</fullName>
    </submittedName>
</protein>
<sequence>MQKPLTDFFQDLTEEQRSRVLDLIDTLSEDVQSVVFPPVTYMSVMSPVNSPVATHWVDMEAFKVIKNAHILNIQFQNYYEFFALHEIILLLKGKKPKEYIATLNKNLPLSQKAKNTAKFILIQASTATILIELAKLLKVLSQ</sequence>
<evidence type="ECO:0000313" key="2">
    <source>
        <dbReference type="Proteomes" id="UP000472580"/>
    </source>
</evidence>
<gene>
    <name evidence="1" type="ORF">E5987_10350</name>
</gene>
<comment type="caution">
    <text evidence="1">The sequence shown here is derived from an EMBL/GenBank/DDBJ whole genome shotgun (WGS) entry which is preliminary data.</text>
</comment>
<name>A0A6L6YIR5_9BURK</name>
<dbReference type="RefSeq" id="WP_160336009.1">
    <property type="nucleotide sequence ID" value="NZ_WSRP01000037.1"/>
</dbReference>
<dbReference type="EMBL" id="WSRP01000037">
    <property type="protein sequence ID" value="MVX57590.1"/>
    <property type="molecule type" value="Genomic_DNA"/>
</dbReference>